<feature type="transmembrane region" description="Helical" evidence="1">
    <location>
        <begin position="21"/>
        <end position="48"/>
    </location>
</feature>
<protein>
    <submittedName>
        <fullName evidence="2">Uncharacterized protein</fullName>
    </submittedName>
</protein>
<keyword evidence="1" id="KW-0812">Transmembrane</keyword>
<proteinExistence type="predicted"/>
<gene>
    <name evidence="2" type="ORF">BCR44DRAFT_266838</name>
</gene>
<evidence type="ECO:0000256" key="1">
    <source>
        <dbReference type="SAM" id="Phobius"/>
    </source>
</evidence>
<reference evidence="2 3" key="1">
    <citation type="submission" date="2016-07" db="EMBL/GenBank/DDBJ databases">
        <title>Pervasive Adenine N6-methylation of Active Genes in Fungi.</title>
        <authorList>
            <consortium name="DOE Joint Genome Institute"/>
            <person name="Mondo S.J."/>
            <person name="Dannebaum R.O."/>
            <person name="Kuo R.C."/>
            <person name="Labutti K."/>
            <person name="Haridas S."/>
            <person name="Kuo A."/>
            <person name="Salamov A."/>
            <person name="Ahrendt S.R."/>
            <person name="Lipzen A."/>
            <person name="Sullivan W."/>
            <person name="Andreopoulos W.B."/>
            <person name="Clum A."/>
            <person name="Lindquist E."/>
            <person name="Daum C."/>
            <person name="Ramamoorthy G.K."/>
            <person name="Gryganskyi A."/>
            <person name="Culley D."/>
            <person name="Magnuson J.K."/>
            <person name="James T.Y."/>
            <person name="O'Malley M.A."/>
            <person name="Stajich J.E."/>
            <person name="Spatafora J.W."/>
            <person name="Visel A."/>
            <person name="Grigoriev I.V."/>
        </authorList>
    </citation>
    <scope>NUCLEOTIDE SEQUENCE [LARGE SCALE GENOMIC DNA]</scope>
    <source>
        <strain evidence="2 3">PL171</strain>
    </source>
</reference>
<dbReference type="Proteomes" id="UP000193411">
    <property type="component" value="Unassembled WGS sequence"/>
</dbReference>
<keyword evidence="3" id="KW-1185">Reference proteome</keyword>
<sequence>MERGRGLAYHSTRLGMIRVRISSIFYLLSSFAGRWSIPVAVVSVSFFIQTVAQN</sequence>
<organism evidence="2 3">
    <name type="scientific">Catenaria anguillulae PL171</name>
    <dbReference type="NCBI Taxonomy" id="765915"/>
    <lineage>
        <taxon>Eukaryota</taxon>
        <taxon>Fungi</taxon>
        <taxon>Fungi incertae sedis</taxon>
        <taxon>Blastocladiomycota</taxon>
        <taxon>Blastocladiomycetes</taxon>
        <taxon>Blastocladiales</taxon>
        <taxon>Catenariaceae</taxon>
        <taxon>Catenaria</taxon>
    </lineage>
</organism>
<comment type="caution">
    <text evidence="2">The sequence shown here is derived from an EMBL/GenBank/DDBJ whole genome shotgun (WGS) entry which is preliminary data.</text>
</comment>
<evidence type="ECO:0000313" key="3">
    <source>
        <dbReference type="Proteomes" id="UP000193411"/>
    </source>
</evidence>
<keyword evidence="1" id="KW-1133">Transmembrane helix</keyword>
<name>A0A1Y2HDD7_9FUNG</name>
<keyword evidence="1" id="KW-0472">Membrane</keyword>
<dbReference type="EMBL" id="MCFL01000052">
    <property type="protein sequence ID" value="ORZ32004.1"/>
    <property type="molecule type" value="Genomic_DNA"/>
</dbReference>
<dbReference type="AlphaFoldDB" id="A0A1Y2HDD7"/>
<accession>A0A1Y2HDD7</accession>
<evidence type="ECO:0000313" key="2">
    <source>
        <dbReference type="EMBL" id="ORZ32004.1"/>
    </source>
</evidence>